<keyword evidence="2" id="KW-1185">Reference proteome</keyword>
<reference evidence="1" key="1">
    <citation type="submission" date="2021-01" db="EMBL/GenBank/DDBJ databases">
        <authorList>
            <consortium name="Genoscope - CEA"/>
            <person name="William W."/>
        </authorList>
    </citation>
    <scope>NUCLEOTIDE SEQUENCE</scope>
</reference>
<evidence type="ECO:0000313" key="2">
    <source>
        <dbReference type="Proteomes" id="UP000683925"/>
    </source>
</evidence>
<organism evidence="1 2">
    <name type="scientific">Paramecium octaurelia</name>
    <dbReference type="NCBI Taxonomy" id="43137"/>
    <lineage>
        <taxon>Eukaryota</taxon>
        <taxon>Sar</taxon>
        <taxon>Alveolata</taxon>
        <taxon>Ciliophora</taxon>
        <taxon>Intramacronucleata</taxon>
        <taxon>Oligohymenophorea</taxon>
        <taxon>Peniculida</taxon>
        <taxon>Parameciidae</taxon>
        <taxon>Paramecium</taxon>
    </lineage>
</organism>
<dbReference type="AlphaFoldDB" id="A0A8S1UX09"/>
<name>A0A8S1UX09_PAROT</name>
<gene>
    <name evidence="1" type="ORF">POCTA_138.1.T0510296</name>
</gene>
<protein>
    <submittedName>
        <fullName evidence="1">Uncharacterized protein</fullName>
    </submittedName>
</protein>
<accession>A0A8S1UX09</accession>
<dbReference type="Proteomes" id="UP000683925">
    <property type="component" value="Unassembled WGS sequence"/>
</dbReference>
<sequence>MGNNIQKFQDINLMQGWIASQNYNGNIFVKKVSIWSDKQLIMNHNSESLMLILFSYYTISLYQRAVGDLEILLCQFQDVLRVAMIFIIVIIGEVLSHRGMNQWVGENDNTQPAIYICVSFDLVGGLPNLAPADKLEKTIENLTPQNKIQVNLQIWKIDSQNNENFQLLVDDQIKTYAIF</sequence>
<dbReference type="EMBL" id="CAJJDP010000051">
    <property type="protein sequence ID" value="CAD8168402.1"/>
    <property type="molecule type" value="Genomic_DNA"/>
</dbReference>
<proteinExistence type="predicted"/>
<evidence type="ECO:0000313" key="1">
    <source>
        <dbReference type="EMBL" id="CAD8168402.1"/>
    </source>
</evidence>
<comment type="caution">
    <text evidence="1">The sequence shown here is derived from an EMBL/GenBank/DDBJ whole genome shotgun (WGS) entry which is preliminary data.</text>
</comment>